<dbReference type="HOGENOM" id="CLU_077602_1_0_9"/>
<reference evidence="2 3" key="1">
    <citation type="submission" date="2011-08" db="EMBL/GenBank/DDBJ databases">
        <title>The Genome Sequence of Eubacteriaceae bacterium CM5.</title>
        <authorList>
            <consortium name="The Broad Institute Genome Sequencing Platform"/>
            <person name="Earl A."/>
            <person name="Ward D."/>
            <person name="Feldgarden M."/>
            <person name="Gevers D."/>
            <person name="Sizova M."/>
            <person name="Hazen A."/>
            <person name="Epstein S."/>
            <person name="Young S.K."/>
            <person name="Zeng Q."/>
            <person name="Gargeya S."/>
            <person name="Fitzgerald M."/>
            <person name="Haas B."/>
            <person name="Abouelleil A."/>
            <person name="Alvarado L."/>
            <person name="Arachchi H.M."/>
            <person name="Berlin A."/>
            <person name="Brown A."/>
            <person name="Chapman S.B."/>
            <person name="Chen Z."/>
            <person name="Dunbar C."/>
            <person name="Freedman E."/>
            <person name="Gearin G."/>
            <person name="Gellesch M."/>
            <person name="Goldberg J."/>
            <person name="Griggs A."/>
            <person name="Gujja S."/>
            <person name="Heiman D."/>
            <person name="Howarth C."/>
            <person name="Larson L."/>
            <person name="Lui A."/>
            <person name="MacDonald P.J.P."/>
            <person name="Montmayeur A."/>
            <person name="Murphy C."/>
            <person name="Neiman D."/>
            <person name="Pearson M."/>
            <person name="Priest M."/>
            <person name="Roberts A."/>
            <person name="Saif S."/>
            <person name="Shea T."/>
            <person name="Shenoy N."/>
            <person name="Sisk P."/>
            <person name="Stolte C."/>
            <person name="Sykes S."/>
            <person name="Wortman J."/>
            <person name="Nusbaum C."/>
            <person name="Birren B."/>
        </authorList>
    </citation>
    <scope>NUCLEOTIDE SEQUENCE [LARGE SCALE GENOMIC DNA]</scope>
    <source>
        <strain evidence="2 3">CM5</strain>
    </source>
</reference>
<dbReference type="PATRIC" id="fig|796940.3.peg.1695"/>
<comment type="caution">
    <text evidence="2">The sequence shown here is derived from an EMBL/GenBank/DDBJ whole genome shotgun (WGS) entry which is preliminary data.</text>
</comment>
<name>G9XEJ2_9FIRM</name>
<feature type="compositionally biased region" description="Basic and acidic residues" evidence="1">
    <location>
        <begin position="132"/>
        <end position="148"/>
    </location>
</feature>
<proteinExistence type="predicted"/>
<evidence type="ECO:0000256" key="1">
    <source>
        <dbReference type="SAM" id="MobiDB-lite"/>
    </source>
</evidence>
<dbReference type="Proteomes" id="UP000003379">
    <property type="component" value="Unassembled WGS sequence"/>
</dbReference>
<evidence type="ECO:0008006" key="4">
    <source>
        <dbReference type="Google" id="ProtNLM"/>
    </source>
</evidence>
<feature type="region of interest" description="Disordered" evidence="1">
    <location>
        <begin position="126"/>
        <end position="160"/>
    </location>
</feature>
<dbReference type="EMBL" id="AFZG01000043">
    <property type="protein sequence ID" value="EHL18632.1"/>
    <property type="molecule type" value="Genomic_DNA"/>
</dbReference>
<gene>
    <name evidence="2" type="ORF">HMPREF9628_02062</name>
</gene>
<protein>
    <recommendedName>
        <fullName evidence="4">Replisome organizer</fullName>
    </recommendedName>
</protein>
<organism evidence="2 3">
    <name type="scientific">Peptoanaerobacter stomatis</name>
    <dbReference type="NCBI Taxonomy" id="796937"/>
    <lineage>
        <taxon>Bacteria</taxon>
        <taxon>Bacillati</taxon>
        <taxon>Bacillota</taxon>
        <taxon>Clostridia</taxon>
        <taxon>Peptostreptococcales</taxon>
        <taxon>Filifactoraceae</taxon>
        <taxon>Peptoanaerobacter</taxon>
    </lineage>
</organism>
<evidence type="ECO:0000313" key="2">
    <source>
        <dbReference type="EMBL" id="EHL18632.1"/>
    </source>
</evidence>
<evidence type="ECO:0000313" key="3">
    <source>
        <dbReference type="Proteomes" id="UP000003379"/>
    </source>
</evidence>
<dbReference type="AlphaFoldDB" id="G9XEJ2"/>
<dbReference type="RefSeq" id="WP_009529891.1">
    <property type="nucleotide sequence ID" value="NZ_JH414625.1"/>
</dbReference>
<sequence length="241" mass="28014">MADKRMFSLKIVDSDLFLDMPLSSQCLYFHLSMRADDDGFVNNPKKIIKIIGANEDDLKILIAKGFVIVFEQGIIVITHWKINNFIRKDRYKPTLYENEVQSLSQTKNGMYIKEVGCHLVDQRLTSGQPGIDKGRLDKVSIDKGRGEEESPPPTNSKTYGEFHNVNLSDEEYQRLKEKLKSHTNTMIEKLSRYMQSSGKTYQDHYATLLHWYEKDEEELRKKTNDRSKAPTIEEYMIGDHL</sequence>
<accession>G9XEJ2</accession>